<dbReference type="InterPro" id="IPR029033">
    <property type="entry name" value="His_PPase_superfam"/>
</dbReference>
<organism evidence="1 2">
    <name type="scientific">Mesorhizobium australicum</name>
    <dbReference type="NCBI Taxonomy" id="536018"/>
    <lineage>
        <taxon>Bacteria</taxon>
        <taxon>Pseudomonadati</taxon>
        <taxon>Pseudomonadota</taxon>
        <taxon>Alphaproteobacteria</taxon>
        <taxon>Hyphomicrobiales</taxon>
        <taxon>Phyllobacteriaceae</taxon>
        <taxon>Mesorhizobium</taxon>
    </lineage>
</organism>
<sequence>MSRLLLLRHARAAWAEPGMRDFDRPLDVTGRADADAMGAVMAKDRVLPQRVICSSARRARETWDAVVRHLPVADVIVTDQLYITDATGYLNFIRDNAEVDSLMIVGHNPMIEDVCFALAPDGKDDATGARSSGFPACGLAVIDFRGNLADVAPSTGFLEAFYTPGG</sequence>
<name>A0A1X7PB00_9HYPH</name>
<keyword evidence="2" id="KW-1185">Reference proteome</keyword>
<reference evidence="1 2" key="1">
    <citation type="submission" date="2017-04" db="EMBL/GenBank/DDBJ databases">
        <authorList>
            <person name="Afonso C.L."/>
            <person name="Miller P.J."/>
            <person name="Scott M.A."/>
            <person name="Spackman E."/>
            <person name="Goraichik I."/>
            <person name="Dimitrov K.M."/>
            <person name="Suarez D.L."/>
            <person name="Swayne D.E."/>
        </authorList>
    </citation>
    <scope>NUCLEOTIDE SEQUENCE [LARGE SCALE GENOMIC DNA]</scope>
    <source>
        <strain evidence="1 2">B5P</strain>
    </source>
</reference>
<evidence type="ECO:0000313" key="2">
    <source>
        <dbReference type="Proteomes" id="UP000193083"/>
    </source>
</evidence>
<dbReference type="PANTHER" id="PTHR47623">
    <property type="entry name" value="OS09G0287300 PROTEIN"/>
    <property type="match status" value="1"/>
</dbReference>
<evidence type="ECO:0000313" key="1">
    <source>
        <dbReference type="EMBL" id="SMH48415.1"/>
    </source>
</evidence>
<proteinExistence type="predicted"/>
<dbReference type="Pfam" id="PF00300">
    <property type="entry name" value="His_Phos_1"/>
    <property type="match status" value="1"/>
</dbReference>
<dbReference type="SUPFAM" id="SSF53254">
    <property type="entry name" value="Phosphoglycerate mutase-like"/>
    <property type="match status" value="1"/>
</dbReference>
<dbReference type="Gene3D" id="3.40.50.1240">
    <property type="entry name" value="Phosphoglycerate mutase-like"/>
    <property type="match status" value="1"/>
</dbReference>
<protein>
    <submittedName>
        <fullName evidence="1">Phosphohistidine phosphatase</fullName>
    </submittedName>
</protein>
<dbReference type="InterPro" id="IPR013078">
    <property type="entry name" value="His_Pase_superF_clade-1"/>
</dbReference>
<dbReference type="PANTHER" id="PTHR47623:SF1">
    <property type="entry name" value="OS09G0287300 PROTEIN"/>
    <property type="match status" value="1"/>
</dbReference>
<gene>
    <name evidence="1" type="ORF">SAMN02982922_3717</name>
</gene>
<dbReference type="OrthoDB" id="9810154at2"/>
<dbReference type="EMBL" id="FXBL01000004">
    <property type="protein sequence ID" value="SMH48415.1"/>
    <property type="molecule type" value="Genomic_DNA"/>
</dbReference>
<dbReference type="Proteomes" id="UP000193083">
    <property type="component" value="Unassembled WGS sequence"/>
</dbReference>
<dbReference type="RefSeq" id="WP_085465505.1">
    <property type="nucleotide sequence ID" value="NZ_FXBL01000004.1"/>
</dbReference>
<accession>A0A1X7PB00</accession>
<dbReference type="SMART" id="SM00855">
    <property type="entry name" value="PGAM"/>
    <property type="match status" value="1"/>
</dbReference>
<dbReference type="CDD" id="cd07067">
    <property type="entry name" value="HP_PGM_like"/>
    <property type="match status" value="1"/>
</dbReference>
<dbReference type="AlphaFoldDB" id="A0A1X7PB00"/>